<dbReference type="PROSITE" id="PS51186">
    <property type="entry name" value="GNAT"/>
    <property type="match status" value="2"/>
</dbReference>
<dbReference type="SUPFAM" id="SSF55729">
    <property type="entry name" value="Acyl-CoA N-acyltransferases (Nat)"/>
    <property type="match status" value="2"/>
</dbReference>
<evidence type="ECO:0000256" key="2">
    <source>
        <dbReference type="ARBA" id="ARBA00023315"/>
    </source>
</evidence>
<dbReference type="CDD" id="cd04301">
    <property type="entry name" value="NAT_SF"/>
    <property type="match status" value="2"/>
</dbReference>
<evidence type="ECO:0000259" key="3">
    <source>
        <dbReference type="PROSITE" id="PS51186"/>
    </source>
</evidence>
<protein>
    <submittedName>
        <fullName evidence="4">GNAT family N-acetyltransferase</fullName>
    </submittedName>
</protein>
<dbReference type="AlphaFoldDB" id="A0A7X2Z7Z3"/>
<keyword evidence="1 4" id="KW-0808">Transferase</keyword>
<keyword evidence="2" id="KW-0012">Acyltransferase</keyword>
<dbReference type="Gene3D" id="3.40.630.30">
    <property type="match status" value="2"/>
</dbReference>
<organism evidence="4 5">
    <name type="scientific">Paenibacillus validus</name>
    <dbReference type="NCBI Taxonomy" id="44253"/>
    <lineage>
        <taxon>Bacteria</taxon>
        <taxon>Bacillati</taxon>
        <taxon>Bacillota</taxon>
        <taxon>Bacilli</taxon>
        <taxon>Bacillales</taxon>
        <taxon>Paenibacillaceae</taxon>
        <taxon>Paenibacillus</taxon>
    </lineage>
</organism>
<gene>
    <name evidence="4" type="ORF">GNP93_04730</name>
</gene>
<dbReference type="InterPro" id="IPR000182">
    <property type="entry name" value="GNAT_dom"/>
</dbReference>
<evidence type="ECO:0000313" key="5">
    <source>
        <dbReference type="Proteomes" id="UP000450917"/>
    </source>
</evidence>
<sequence length="348" mass="39128">MSVQVTAGPEDIRSADSEQLIKELSEELGVLYDSDGTAGFEPSDVEVPRAAFVVARIDGYPVGCGALRPLEDNAVEVKRMYTRSGYRRKGVAQAILAELERLALEFGYSSMKLQTGPKQPEAAALYERVGYYRIPIFSGTWDQVLAYQKDLSFAKPSSELSDREVGITMSEVYRLAAVEDAERLLHVIYEAYETIRELELHWPAANADLALIQDNITKNECYVLELNGEIAATLTLSKEKLHSWETDLPFVKWFAVDPEYQGIGIGTRLLTWVEETIIRDKLGAPALTLATAEKHPWLLAMYEKKGYERIESIDRGNGDGTMHLLRKVVNPALYDAQLRTKEEQNVYK</sequence>
<feature type="domain" description="N-acetyltransferase" evidence="3">
    <location>
        <begin position="10"/>
        <end position="152"/>
    </location>
</feature>
<proteinExistence type="predicted"/>
<evidence type="ECO:0000313" key="4">
    <source>
        <dbReference type="EMBL" id="MUG69978.1"/>
    </source>
</evidence>
<comment type="caution">
    <text evidence="4">The sequence shown here is derived from an EMBL/GenBank/DDBJ whole genome shotgun (WGS) entry which is preliminary data.</text>
</comment>
<dbReference type="PANTHER" id="PTHR43877:SF2">
    <property type="entry name" value="AMINOALKYLPHOSPHONATE N-ACETYLTRANSFERASE-RELATED"/>
    <property type="match status" value="1"/>
</dbReference>
<dbReference type="GO" id="GO:0016747">
    <property type="term" value="F:acyltransferase activity, transferring groups other than amino-acyl groups"/>
    <property type="evidence" value="ECO:0007669"/>
    <property type="project" value="InterPro"/>
</dbReference>
<dbReference type="EMBL" id="WNZX01000002">
    <property type="protein sequence ID" value="MUG69978.1"/>
    <property type="molecule type" value="Genomic_DNA"/>
</dbReference>
<accession>A0A7X2Z7Z3</accession>
<keyword evidence="5" id="KW-1185">Reference proteome</keyword>
<name>A0A7X2Z7Z3_9BACL</name>
<dbReference type="InterPro" id="IPR050832">
    <property type="entry name" value="Bact_Acetyltransf"/>
</dbReference>
<reference evidence="4 5" key="1">
    <citation type="submission" date="2019-11" db="EMBL/GenBank/DDBJ databases">
        <title>Draft genome sequences of five Paenibacillus species of dairy origin.</title>
        <authorList>
            <person name="Olajide A.M."/>
            <person name="Chen S."/>
            <person name="Lapointe G."/>
        </authorList>
    </citation>
    <scope>NUCLEOTIDE SEQUENCE [LARGE SCALE GENOMIC DNA]</scope>
    <source>
        <strain evidence="4 5">2CS3</strain>
    </source>
</reference>
<feature type="domain" description="N-acetyltransferase" evidence="3">
    <location>
        <begin position="171"/>
        <end position="340"/>
    </location>
</feature>
<dbReference type="InterPro" id="IPR016181">
    <property type="entry name" value="Acyl_CoA_acyltransferase"/>
</dbReference>
<dbReference type="PANTHER" id="PTHR43877">
    <property type="entry name" value="AMINOALKYLPHOSPHONATE N-ACETYLTRANSFERASE-RELATED-RELATED"/>
    <property type="match status" value="1"/>
</dbReference>
<dbReference type="Proteomes" id="UP000450917">
    <property type="component" value="Unassembled WGS sequence"/>
</dbReference>
<evidence type="ECO:0000256" key="1">
    <source>
        <dbReference type="ARBA" id="ARBA00022679"/>
    </source>
</evidence>
<dbReference type="Pfam" id="PF00583">
    <property type="entry name" value="Acetyltransf_1"/>
    <property type="match status" value="2"/>
</dbReference>